<evidence type="ECO:0000313" key="2">
    <source>
        <dbReference type="Proteomes" id="UP000318833"/>
    </source>
</evidence>
<keyword evidence="2" id="KW-1185">Reference proteome</keyword>
<comment type="caution">
    <text evidence="1">The sequence shown here is derived from an EMBL/GenBank/DDBJ whole genome shotgun (WGS) entry which is preliminary data.</text>
</comment>
<proteinExistence type="predicted"/>
<evidence type="ECO:0008006" key="3">
    <source>
        <dbReference type="Google" id="ProtNLM"/>
    </source>
</evidence>
<gene>
    <name evidence="1" type="ORF">FOF46_16515</name>
</gene>
<dbReference type="Proteomes" id="UP000318833">
    <property type="component" value="Unassembled WGS sequence"/>
</dbReference>
<reference evidence="1 2" key="1">
    <citation type="submission" date="2019-07" db="EMBL/GenBank/DDBJ databases">
        <title>The draft genome sequence of Aquimarina algiphila M91.</title>
        <authorList>
            <person name="Meng X."/>
        </authorList>
    </citation>
    <scope>NUCLEOTIDE SEQUENCE [LARGE SCALE GENOMIC DNA]</scope>
    <source>
        <strain evidence="1 2">M91</strain>
    </source>
</reference>
<dbReference type="AlphaFoldDB" id="A0A554VI65"/>
<dbReference type="RefSeq" id="WP_109436644.1">
    <property type="nucleotide sequence ID" value="NZ_CANLVC010000001.1"/>
</dbReference>
<name>A0A554VI65_9FLAO</name>
<sequence>MKQITYCAIAIFGFLVVACSNPLKSLSINNPEDLTELKTLLTETYGEDTELYTLDITAVDHLTSDFESFSVDFNQDDIDFQQYYSNSRKTLDDPKKARIEKKGKYGKIKASEFNLDQISVKFEEAVKFIEDASDEYEDFTLYSWKFEVNKDQKVTSYFYVEATKKGEATTREGRNIVTNYYDFRFEVDENGVLSIDQ</sequence>
<organism evidence="1 2">
    <name type="scientific">Aquimarina algiphila</name>
    <dbReference type="NCBI Taxonomy" id="2047982"/>
    <lineage>
        <taxon>Bacteria</taxon>
        <taxon>Pseudomonadati</taxon>
        <taxon>Bacteroidota</taxon>
        <taxon>Flavobacteriia</taxon>
        <taxon>Flavobacteriales</taxon>
        <taxon>Flavobacteriaceae</taxon>
        <taxon>Aquimarina</taxon>
    </lineage>
</organism>
<dbReference type="EMBL" id="VLNR01000035">
    <property type="protein sequence ID" value="TSE07282.1"/>
    <property type="molecule type" value="Genomic_DNA"/>
</dbReference>
<dbReference type="OrthoDB" id="1150095at2"/>
<evidence type="ECO:0000313" key="1">
    <source>
        <dbReference type="EMBL" id="TSE07282.1"/>
    </source>
</evidence>
<protein>
    <recommendedName>
        <fullName evidence="3">Lipoprotein</fullName>
    </recommendedName>
</protein>
<accession>A0A554VI65</accession>
<dbReference type="PROSITE" id="PS51257">
    <property type="entry name" value="PROKAR_LIPOPROTEIN"/>
    <property type="match status" value="1"/>
</dbReference>